<evidence type="ECO:0000256" key="5">
    <source>
        <dbReference type="SAM" id="MobiDB-lite"/>
    </source>
</evidence>
<evidence type="ECO:0000256" key="2">
    <source>
        <dbReference type="ARBA" id="ARBA00022771"/>
    </source>
</evidence>
<keyword evidence="3" id="KW-0862">Zinc</keyword>
<evidence type="ECO:0000313" key="7">
    <source>
        <dbReference type="EMBL" id="GJT72632.1"/>
    </source>
</evidence>
<dbReference type="PROSITE" id="PS50966">
    <property type="entry name" value="ZF_SWIM"/>
    <property type="match status" value="1"/>
</dbReference>
<reference evidence="7" key="2">
    <citation type="submission" date="2022-01" db="EMBL/GenBank/DDBJ databases">
        <authorList>
            <person name="Yamashiro T."/>
            <person name="Shiraishi A."/>
            <person name="Satake H."/>
            <person name="Nakayama K."/>
        </authorList>
    </citation>
    <scope>NUCLEOTIDE SEQUENCE</scope>
</reference>
<feature type="region of interest" description="Disordered" evidence="5">
    <location>
        <begin position="102"/>
        <end position="125"/>
    </location>
</feature>
<dbReference type="EMBL" id="BQNB010018276">
    <property type="protein sequence ID" value="GJT72632.1"/>
    <property type="molecule type" value="Genomic_DNA"/>
</dbReference>
<evidence type="ECO:0000259" key="6">
    <source>
        <dbReference type="PROSITE" id="PS50966"/>
    </source>
</evidence>
<evidence type="ECO:0000256" key="3">
    <source>
        <dbReference type="ARBA" id="ARBA00022833"/>
    </source>
</evidence>
<evidence type="ECO:0000256" key="1">
    <source>
        <dbReference type="ARBA" id="ARBA00022723"/>
    </source>
</evidence>
<feature type="region of interest" description="Disordered" evidence="5">
    <location>
        <begin position="187"/>
        <end position="215"/>
    </location>
</feature>
<keyword evidence="8" id="KW-1185">Reference proteome</keyword>
<evidence type="ECO:0000313" key="8">
    <source>
        <dbReference type="Proteomes" id="UP001151760"/>
    </source>
</evidence>
<accession>A0ABQ5GAC9</accession>
<keyword evidence="1" id="KW-0479">Metal-binding</keyword>
<keyword evidence="2 4" id="KW-0863">Zinc-finger</keyword>
<proteinExistence type="predicted"/>
<dbReference type="Proteomes" id="UP001151760">
    <property type="component" value="Unassembled WGS sequence"/>
</dbReference>
<dbReference type="SMART" id="SM00575">
    <property type="entry name" value="ZnF_PMZ"/>
    <property type="match status" value="1"/>
</dbReference>
<dbReference type="InterPro" id="IPR006564">
    <property type="entry name" value="Znf_PMZ"/>
</dbReference>
<dbReference type="Pfam" id="PF04434">
    <property type="entry name" value="SWIM"/>
    <property type="match status" value="1"/>
</dbReference>
<name>A0ABQ5GAC9_9ASTR</name>
<protein>
    <submittedName>
        <fullName evidence="7">Transposase, MuDR, MULE transposase domain protein</fullName>
    </submittedName>
</protein>
<gene>
    <name evidence="7" type="ORF">Tco_1031918</name>
</gene>
<dbReference type="InterPro" id="IPR007527">
    <property type="entry name" value="Znf_SWIM"/>
</dbReference>
<sequence>MKSAKWVVKGVNEYQYEVSDGQYIREVNLQAGTCECRKWQLSGLPCGHIIAVTRFLGLTDCVQYVSDWFKKPKYQGTYSESIHFLGNMKQWEFSQNIQKAIPPRMDNPQAGRPKNTKRIQSQGEEPRVIHCSRCTQAGHRRDQCNKPFVVEPLGNIHTKNDQEIRQNREPSFYDPNQHYDNTPQNIQKAIPPRMDNPQPGRPKNTKRIQSQGEEPRVIHCSRCTQAGHRRDQCNKPFVVEPPGNIRTQNVQDILRNNEPSFYDPNQHYDNTFHTFNQYTTQPYDQHFTNTSQAYDGHQTESSQMYEQYNSQQYDVQHLDDLNTNGSNSWFNYFGQ</sequence>
<organism evidence="7 8">
    <name type="scientific">Tanacetum coccineum</name>
    <dbReference type="NCBI Taxonomy" id="301880"/>
    <lineage>
        <taxon>Eukaryota</taxon>
        <taxon>Viridiplantae</taxon>
        <taxon>Streptophyta</taxon>
        <taxon>Embryophyta</taxon>
        <taxon>Tracheophyta</taxon>
        <taxon>Spermatophyta</taxon>
        <taxon>Magnoliopsida</taxon>
        <taxon>eudicotyledons</taxon>
        <taxon>Gunneridae</taxon>
        <taxon>Pentapetalae</taxon>
        <taxon>asterids</taxon>
        <taxon>campanulids</taxon>
        <taxon>Asterales</taxon>
        <taxon>Asteraceae</taxon>
        <taxon>Asteroideae</taxon>
        <taxon>Anthemideae</taxon>
        <taxon>Anthemidinae</taxon>
        <taxon>Tanacetum</taxon>
    </lineage>
</organism>
<reference evidence="7" key="1">
    <citation type="journal article" date="2022" name="Int. J. Mol. Sci.">
        <title>Draft Genome of Tanacetum Coccineum: Genomic Comparison of Closely Related Tanacetum-Family Plants.</title>
        <authorList>
            <person name="Yamashiro T."/>
            <person name="Shiraishi A."/>
            <person name="Nakayama K."/>
            <person name="Satake H."/>
        </authorList>
    </citation>
    <scope>NUCLEOTIDE SEQUENCE</scope>
</reference>
<comment type="caution">
    <text evidence="7">The sequence shown here is derived from an EMBL/GenBank/DDBJ whole genome shotgun (WGS) entry which is preliminary data.</text>
</comment>
<evidence type="ECO:0000256" key="4">
    <source>
        <dbReference type="PROSITE-ProRule" id="PRU00325"/>
    </source>
</evidence>
<feature type="domain" description="SWIM-type" evidence="6">
    <location>
        <begin position="23"/>
        <end position="57"/>
    </location>
</feature>